<dbReference type="GO" id="GO:0006355">
    <property type="term" value="P:regulation of DNA-templated transcription"/>
    <property type="evidence" value="ECO:0007669"/>
    <property type="project" value="InterPro"/>
</dbReference>
<dbReference type="InterPro" id="IPR050266">
    <property type="entry name" value="AB_hydrolase_sf"/>
</dbReference>
<dbReference type="InterPro" id="IPR000073">
    <property type="entry name" value="AB_hydrolase_1"/>
</dbReference>
<proteinExistence type="predicted"/>
<accession>A0A2G1QLI9</accession>
<gene>
    <name evidence="2" type="ORF">CSC94_15885</name>
</gene>
<dbReference type="CDD" id="cd06170">
    <property type="entry name" value="LuxR_C_like"/>
    <property type="match status" value="1"/>
</dbReference>
<dbReference type="RefSeq" id="WP_099307343.1">
    <property type="nucleotide sequence ID" value="NZ_PDVP01000010.1"/>
</dbReference>
<dbReference type="Pfam" id="PF00196">
    <property type="entry name" value="GerE"/>
    <property type="match status" value="1"/>
</dbReference>
<dbReference type="Gene3D" id="3.40.50.1820">
    <property type="entry name" value="alpha/beta hydrolase"/>
    <property type="match status" value="1"/>
</dbReference>
<evidence type="ECO:0000313" key="3">
    <source>
        <dbReference type="Proteomes" id="UP000221168"/>
    </source>
</evidence>
<feature type="domain" description="HTH luxR-type" evidence="1">
    <location>
        <begin position="187"/>
        <end position="252"/>
    </location>
</feature>
<dbReference type="PANTHER" id="PTHR43798">
    <property type="entry name" value="MONOACYLGLYCEROL LIPASE"/>
    <property type="match status" value="1"/>
</dbReference>
<dbReference type="EMBL" id="PDVP01000010">
    <property type="protein sequence ID" value="PHP66078.1"/>
    <property type="molecule type" value="Genomic_DNA"/>
</dbReference>
<dbReference type="InterPro" id="IPR000792">
    <property type="entry name" value="Tscrpt_reg_LuxR_C"/>
</dbReference>
<dbReference type="SMART" id="SM00421">
    <property type="entry name" value="HTH_LUXR"/>
    <property type="match status" value="1"/>
</dbReference>
<dbReference type="InterPro" id="IPR016032">
    <property type="entry name" value="Sig_transdc_resp-reg_C-effctor"/>
</dbReference>
<comment type="caution">
    <text evidence="2">The sequence shown here is derived from an EMBL/GenBank/DDBJ whole genome shotgun (WGS) entry which is preliminary data.</text>
</comment>
<evidence type="ECO:0000259" key="1">
    <source>
        <dbReference type="PROSITE" id="PS50043"/>
    </source>
</evidence>
<dbReference type="PROSITE" id="PS50043">
    <property type="entry name" value="HTH_LUXR_2"/>
    <property type="match status" value="1"/>
</dbReference>
<dbReference type="InterPro" id="IPR029058">
    <property type="entry name" value="AB_hydrolase_fold"/>
</dbReference>
<dbReference type="PRINTS" id="PR00038">
    <property type="entry name" value="HTHLUXR"/>
</dbReference>
<keyword evidence="3" id="KW-1185">Reference proteome</keyword>
<dbReference type="Gene3D" id="1.10.10.10">
    <property type="entry name" value="Winged helix-like DNA-binding domain superfamily/Winged helix DNA-binding domain"/>
    <property type="match status" value="1"/>
</dbReference>
<name>A0A2G1QLI9_9HYPH</name>
<dbReference type="GO" id="GO:0003677">
    <property type="term" value="F:DNA binding"/>
    <property type="evidence" value="ECO:0007669"/>
    <property type="project" value="InterPro"/>
</dbReference>
<sequence length="586" mass="62765">MSNEEAGNHAAAIKAIYSYLKGNRAFGELILDLEAYLLTPRSDGPAIPASLDAHFEIAGDLAADIAPSPLSRYRPIIEGPGCRFAVDGDMKVVACSPAAMERLVRREAASRETAMDQPGTIALSRPLRAAIAEIHAAAQAGDPDRRRIVSDEQDGEQVFVSVRHDRDLGVVVLTYPDEGWRDGVYSLLQASLGLSPSECEVLGHMMAGLSNTEISRERGRSAETIKSQTQSIFRKLGVTSRVEAVRVVSDLASLTALSGDESPPAGKGAAAGHHYSFAARPDGWGEATIGGRRIGRIHHRAKLPAQGMARTVLMLHGLTQGPEITPFLADRLTRSGLDYLGLSKPGYGVTDPAGNEDYVERTIADCLAVMDHAGIDRVVVLAHMFGTLPGIELCIRHPDRVAGMLICSGYFPLQLNPDFTPRGAVQKLVTHTGIGSAAAHQFIARIGYAYLRYGGARAYLASLFERSPRDMSLLDDPVVGPIHFAGLRHMMQNGVAAFLADTGSGRHDWSNRLDLCTVPTVLLHGSDDPAVNPDMAKLAASRFPNGRFEAVPGRGQTVLHSEPDLMVRHLLDLAGVTSSMGRAAAC</sequence>
<dbReference type="OrthoDB" id="7267294at2"/>
<protein>
    <recommendedName>
        <fullName evidence="1">HTH luxR-type domain-containing protein</fullName>
    </recommendedName>
</protein>
<dbReference type="InterPro" id="IPR036388">
    <property type="entry name" value="WH-like_DNA-bd_sf"/>
</dbReference>
<reference evidence="2 3" key="1">
    <citation type="submission" date="2017-10" db="EMBL/GenBank/DDBJ databases">
        <title>Sedimentibacterium mangrovi gen. nov., sp. nov., a novel member of family Phyllobacteriacea isolated from mangrove sediment.</title>
        <authorList>
            <person name="Liao H."/>
            <person name="Tian Y."/>
        </authorList>
    </citation>
    <scope>NUCLEOTIDE SEQUENCE [LARGE SCALE GENOMIC DNA]</scope>
    <source>
        <strain evidence="2 3">X9-2-2</strain>
    </source>
</reference>
<evidence type="ECO:0000313" key="2">
    <source>
        <dbReference type="EMBL" id="PHP66078.1"/>
    </source>
</evidence>
<dbReference type="SUPFAM" id="SSF46894">
    <property type="entry name" value="C-terminal effector domain of the bipartite response regulators"/>
    <property type="match status" value="1"/>
</dbReference>
<dbReference type="SUPFAM" id="SSF53474">
    <property type="entry name" value="alpha/beta-Hydrolases"/>
    <property type="match status" value="1"/>
</dbReference>
<dbReference type="AlphaFoldDB" id="A0A2G1QLI9"/>
<dbReference type="Pfam" id="PF00561">
    <property type="entry name" value="Abhydrolase_1"/>
    <property type="match status" value="1"/>
</dbReference>
<organism evidence="2 3">
    <name type="scientific">Zhengella mangrovi</name>
    <dbReference type="NCBI Taxonomy" id="1982044"/>
    <lineage>
        <taxon>Bacteria</taxon>
        <taxon>Pseudomonadati</taxon>
        <taxon>Pseudomonadota</taxon>
        <taxon>Alphaproteobacteria</taxon>
        <taxon>Hyphomicrobiales</taxon>
        <taxon>Notoacmeibacteraceae</taxon>
        <taxon>Zhengella</taxon>
    </lineage>
</organism>
<dbReference type="Proteomes" id="UP000221168">
    <property type="component" value="Unassembled WGS sequence"/>
</dbReference>